<evidence type="ECO:0000313" key="5">
    <source>
        <dbReference type="Proteomes" id="UP000244201"/>
    </source>
</evidence>
<dbReference type="AlphaFoldDB" id="A0A2R4T0U0"/>
<proteinExistence type="predicted"/>
<dbReference type="GeneID" id="55655923"/>
<organism evidence="4 5">
    <name type="scientific">Streptomyces lunaelactis</name>
    <dbReference type="NCBI Taxonomy" id="1535768"/>
    <lineage>
        <taxon>Bacteria</taxon>
        <taxon>Bacillati</taxon>
        <taxon>Actinomycetota</taxon>
        <taxon>Actinomycetes</taxon>
        <taxon>Kitasatosporales</taxon>
        <taxon>Streptomycetaceae</taxon>
        <taxon>Streptomyces</taxon>
    </lineage>
</organism>
<dbReference type="GO" id="GO:0004869">
    <property type="term" value="F:cysteine-type endopeptidase inhibitor activity"/>
    <property type="evidence" value="ECO:0007669"/>
    <property type="project" value="UniProtKB-KW"/>
</dbReference>
<keyword evidence="2" id="KW-0789">Thiol protease inhibitor</keyword>
<dbReference type="Proteomes" id="UP000244201">
    <property type="component" value="Chromosome"/>
</dbReference>
<dbReference type="KEGG" id="slk:SLUN_11705"/>
<dbReference type="OrthoDB" id="4213880at2"/>
<reference evidence="4 5" key="1">
    <citation type="submission" date="2018-01" db="EMBL/GenBank/DDBJ databases">
        <title>Complete genome sequence of Streptomyces lunaelactis MM109T, a Ferroverdin A producer isolated from cave moonmilk deposits.</title>
        <authorList>
            <person name="Naome A."/>
            <person name="Martinet L."/>
            <person name="Maciejewska M."/>
            <person name="Anderssen S."/>
            <person name="Adam D."/>
            <person name="Tenconi E."/>
            <person name="Deflandre B."/>
            <person name="Arguelles-Arias A."/>
            <person name="Calusinska M."/>
            <person name="Copieters W."/>
            <person name="Karim L."/>
            <person name="Hanikenne M."/>
            <person name="Baurain D."/>
            <person name="van Wezel G."/>
            <person name="Smargiasso N."/>
            <person name="de Pauw E."/>
            <person name="Delfosse P."/>
            <person name="Rigali S."/>
        </authorList>
    </citation>
    <scope>NUCLEOTIDE SEQUENCE [LARGE SCALE GENOMIC DNA]</scope>
    <source>
        <strain evidence="4 5">MM109</strain>
    </source>
</reference>
<protein>
    <recommendedName>
        <fullName evidence="3">Proteinase inhibitor I42 chagasin domain-containing protein</fullName>
    </recommendedName>
</protein>
<dbReference type="InterPro" id="IPR018990">
    <property type="entry name" value="Prot_inh_I42_chagasin"/>
</dbReference>
<evidence type="ECO:0000256" key="1">
    <source>
        <dbReference type="ARBA" id="ARBA00022690"/>
    </source>
</evidence>
<sequence>MRNIVRTAAASAAALVTLSGCGDSTGPAAFGPGERSVSVDKGDTFTLEVPANPALGQNWYLASPHPDKGVVTYQGRREEEEGGDEDLIGSGDGAQFFDFAAHAAGRTTVKLLFCPHGLCGSAAEVSASPVPTATTTAAPTKSDDEVAYYVYTITVR</sequence>
<evidence type="ECO:0000256" key="2">
    <source>
        <dbReference type="ARBA" id="ARBA00022704"/>
    </source>
</evidence>
<dbReference type="RefSeq" id="WP_108148435.1">
    <property type="nucleotide sequence ID" value="NZ_CP026304.1"/>
</dbReference>
<feature type="domain" description="Proteinase inhibitor I42 chagasin" evidence="3">
    <location>
        <begin position="39"/>
        <end position="111"/>
    </location>
</feature>
<evidence type="ECO:0000259" key="3">
    <source>
        <dbReference type="Pfam" id="PF09394"/>
    </source>
</evidence>
<dbReference type="Pfam" id="PF09394">
    <property type="entry name" value="Inhibitor_I42"/>
    <property type="match status" value="1"/>
</dbReference>
<keyword evidence="5" id="KW-1185">Reference proteome</keyword>
<gene>
    <name evidence="4" type="ORF">SLUN_11705</name>
</gene>
<accession>A0A2R4T0U0</accession>
<keyword evidence="1" id="KW-0646">Protease inhibitor</keyword>
<dbReference type="InterPro" id="IPR036331">
    <property type="entry name" value="Chagasin-like_sf"/>
</dbReference>
<dbReference type="EMBL" id="CP026304">
    <property type="protein sequence ID" value="AVZ72755.1"/>
    <property type="molecule type" value="Genomic_DNA"/>
</dbReference>
<name>A0A2R4T0U0_9ACTN</name>
<evidence type="ECO:0000313" key="4">
    <source>
        <dbReference type="EMBL" id="AVZ72755.1"/>
    </source>
</evidence>
<dbReference type="SUPFAM" id="SSF141066">
    <property type="entry name" value="ICP-like"/>
    <property type="match status" value="1"/>
</dbReference>
<dbReference type="Gene3D" id="2.60.40.2020">
    <property type="match status" value="1"/>
</dbReference>
<dbReference type="PROSITE" id="PS51257">
    <property type="entry name" value="PROKAR_LIPOPROTEIN"/>
    <property type="match status" value="1"/>
</dbReference>